<reference evidence="2" key="1">
    <citation type="journal article" date="2014" name="Genome Biol. Evol.">
        <title>Pangenome evidence for extensive interdomain horizontal transfer affecting lineage core and shell genes in uncultured planktonic thaumarchaeota and euryarchaeota.</title>
        <authorList>
            <person name="Deschamps P."/>
            <person name="Zivanovic Y."/>
            <person name="Moreira D."/>
            <person name="Rodriguez-Valera F."/>
            <person name="Lopez-Garcia P."/>
        </authorList>
    </citation>
    <scope>NUCLEOTIDE SEQUENCE</scope>
</reference>
<keyword evidence="1" id="KW-0812">Transmembrane</keyword>
<evidence type="ECO:0000256" key="1">
    <source>
        <dbReference type="SAM" id="Phobius"/>
    </source>
</evidence>
<name>A0A075HE10_9ARCH</name>
<evidence type="ECO:0008006" key="3">
    <source>
        <dbReference type="Google" id="ProtNLM"/>
    </source>
</evidence>
<organism evidence="2">
    <name type="scientific">uncultured marine thaumarchaeote KM3_56_F06</name>
    <dbReference type="NCBI Taxonomy" id="1456204"/>
    <lineage>
        <taxon>Archaea</taxon>
        <taxon>Nitrososphaerota</taxon>
        <taxon>environmental samples</taxon>
    </lineage>
</organism>
<feature type="transmembrane region" description="Helical" evidence="1">
    <location>
        <begin position="21"/>
        <end position="39"/>
    </location>
</feature>
<evidence type="ECO:0000313" key="2">
    <source>
        <dbReference type="EMBL" id="AIF12647.1"/>
    </source>
</evidence>
<keyword evidence="1" id="KW-1133">Transmembrane helix</keyword>
<keyword evidence="1" id="KW-0472">Membrane</keyword>
<dbReference type="AlphaFoldDB" id="A0A075HE10"/>
<accession>A0A075HE10</accession>
<proteinExistence type="predicted"/>
<sequence length="90" mass="10454">MENNVMFLPWKLIFQKTNLKYLFLILFGVSILVGVSIFTNNSCSVDYILISNDINSYEKSLDPEYCENILERIDLYNDQCSSRIEILDCG</sequence>
<dbReference type="EMBL" id="KF900950">
    <property type="protein sequence ID" value="AIF12647.1"/>
    <property type="molecule type" value="Genomic_DNA"/>
</dbReference>
<protein>
    <recommendedName>
        <fullName evidence="3">Transmembrane protein</fullName>
    </recommendedName>
</protein>